<dbReference type="Proteomes" id="UP001556040">
    <property type="component" value="Unassembled WGS sequence"/>
</dbReference>
<sequence>MRILIVGAGAIGGYFGGRLVEKGEDVTFLVRKKRKQQLEQSGLKITSVHGDMEATPTLLLSGEDCTPFDVVLLSIKSYQLEGAINDLKPYVSTDTMIVPLLNGISHIKKLVEAFGEDSVLGGLCFIETTLDSDGTIVQSSPIHDLIFGERDGQVTERIRKLEALFSDTRATFQLSKNINQDMWHKYSFITALSGVTSLFRAPIGPIREQESGFRMTADLLNEISTVMKKVNAPIKSNLPELQLEKMLQMGHSMKSSMQRDMEKSFPTEADHLQGFLLEKALEHQVETPILHAVYANLKIYEALLD</sequence>
<feature type="domain" description="Ketopantoate reductase N-terminal" evidence="5">
    <location>
        <begin position="3"/>
        <end position="151"/>
    </location>
</feature>
<comment type="pathway">
    <text evidence="4">Cofactor biosynthesis; (R)-pantothenate biosynthesis; (R)-pantoate from 3-methyl-2-oxobutanoate: step 2/2.</text>
</comment>
<dbReference type="NCBIfam" id="TIGR00745">
    <property type="entry name" value="apbA_panE"/>
    <property type="match status" value="1"/>
</dbReference>
<dbReference type="InterPro" id="IPR003710">
    <property type="entry name" value="ApbA"/>
</dbReference>
<dbReference type="Pfam" id="PF02558">
    <property type="entry name" value="ApbA"/>
    <property type="match status" value="1"/>
</dbReference>
<feature type="domain" description="Ketopantoate reductase C-terminal" evidence="6">
    <location>
        <begin position="177"/>
        <end position="300"/>
    </location>
</feature>
<comment type="caution">
    <text evidence="7">The sequence shown here is derived from an EMBL/GenBank/DDBJ whole genome shotgun (WGS) entry which is preliminary data.</text>
</comment>
<dbReference type="InterPro" id="IPR008927">
    <property type="entry name" value="6-PGluconate_DH-like_C_sf"/>
</dbReference>
<evidence type="ECO:0000256" key="4">
    <source>
        <dbReference type="RuleBase" id="RU362068"/>
    </source>
</evidence>
<evidence type="ECO:0000259" key="6">
    <source>
        <dbReference type="Pfam" id="PF08546"/>
    </source>
</evidence>
<reference evidence="7 8" key="1">
    <citation type="journal article" date="1979" name="Int. J. Syst. Evol. Microbiol.">
        <title>Bacillus globisporus subsp. marinus subsp. nov.</title>
        <authorList>
            <person name="Liu H."/>
        </authorList>
    </citation>
    <scope>NUCLEOTIDE SEQUENCE [LARGE SCALE GENOMIC DNA]</scope>
    <source>
        <strain evidence="7 8">DSM 1297</strain>
    </source>
</reference>
<keyword evidence="8" id="KW-1185">Reference proteome</keyword>
<evidence type="ECO:0000256" key="2">
    <source>
        <dbReference type="ARBA" id="ARBA00022857"/>
    </source>
</evidence>
<keyword evidence="4" id="KW-0566">Pantothenate biosynthesis</keyword>
<proteinExistence type="inferred from homology"/>
<dbReference type="Pfam" id="PF08546">
    <property type="entry name" value="ApbA_C"/>
    <property type="match status" value="1"/>
</dbReference>
<dbReference type="PANTHER" id="PTHR21708">
    <property type="entry name" value="PROBABLE 2-DEHYDROPANTOATE 2-REDUCTASE"/>
    <property type="match status" value="1"/>
</dbReference>
<dbReference type="SUPFAM" id="SSF48179">
    <property type="entry name" value="6-phosphogluconate dehydrogenase C-terminal domain-like"/>
    <property type="match status" value="1"/>
</dbReference>
<dbReference type="PANTHER" id="PTHR21708:SF26">
    <property type="entry name" value="2-DEHYDROPANTOATE 2-REDUCTASE"/>
    <property type="match status" value="1"/>
</dbReference>
<comment type="similarity">
    <text evidence="1 4">Belongs to the ketopantoate reductase family.</text>
</comment>
<comment type="catalytic activity">
    <reaction evidence="4">
        <text>(R)-pantoate + NADP(+) = 2-dehydropantoate + NADPH + H(+)</text>
        <dbReference type="Rhea" id="RHEA:16233"/>
        <dbReference type="ChEBI" id="CHEBI:11561"/>
        <dbReference type="ChEBI" id="CHEBI:15378"/>
        <dbReference type="ChEBI" id="CHEBI:15980"/>
        <dbReference type="ChEBI" id="CHEBI:57783"/>
        <dbReference type="ChEBI" id="CHEBI:58349"/>
        <dbReference type="EC" id="1.1.1.169"/>
    </reaction>
</comment>
<accession>A0ABV3Q4T6</accession>
<dbReference type="RefSeq" id="WP_367779847.1">
    <property type="nucleotide sequence ID" value="NZ_JBFMIA010000009.1"/>
</dbReference>
<dbReference type="InterPro" id="IPR013332">
    <property type="entry name" value="KPR_N"/>
</dbReference>
<dbReference type="EC" id="1.1.1.169" evidence="4"/>
<gene>
    <name evidence="7" type="ORF">AB1471_11170</name>
</gene>
<dbReference type="Gene3D" id="3.40.50.720">
    <property type="entry name" value="NAD(P)-binding Rossmann-like Domain"/>
    <property type="match status" value="1"/>
</dbReference>
<evidence type="ECO:0000256" key="1">
    <source>
        <dbReference type="ARBA" id="ARBA00007870"/>
    </source>
</evidence>
<evidence type="ECO:0000259" key="5">
    <source>
        <dbReference type="Pfam" id="PF02558"/>
    </source>
</evidence>
<organism evidence="7 8">
    <name type="scientific">Jeotgalibacillus marinus</name>
    <dbReference type="NCBI Taxonomy" id="86667"/>
    <lineage>
        <taxon>Bacteria</taxon>
        <taxon>Bacillati</taxon>
        <taxon>Bacillota</taxon>
        <taxon>Bacilli</taxon>
        <taxon>Bacillales</taxon>
        <taxon>Caryophanaceae</taxon>
        <taxon>Jeotgalibacillus</taxon>
    </lineage>
</organism>
<evidence type="ECO:0000256" key="3">
    <source>
        <dbReference type="ARBA" id="ARBA00023002"/>
    </source>
</evidence>
<dbReference type="Gene3D" id="1.10.1040.10">
    <property type="entry name" value="N-(1-d-carboxylethyl)-l-norvaline Dehydrogenase, domain 2"/>
    <property type="match status" value="1"/>
</dbReference>
<protein>
    <recommendedName>
        <fullName evidence="4">2-dehydropantoate 2-reductase</fullName>
        <ecNumber evidence="4">1.1.1.169</ecNumber>
    </recommendedName>
    <alternativeName>
        <fullName evidence="4">Ketopantoate reductase</fullName>
    </alternativeName>
</protein>
<evidence type="ECO:0000313" key="8">
    <source>
        <dbReference type="Proteomes" id="UP001556040"/>
    </source>
</evidence>
<keyword evidence="2 4" id="KW-0521">NADP</keyword>
<dbReference type="InterPro" id="IPR036291">
    <property type="entry name" value="NAD(P)-bd_dom_sf"/>
</dbReference>
<dbReference type="EMBL" id="JBFMIA010000009">
    <property type="protein sequence ID" value="MEW9502355.1"/>
    <property type="molecule type" value="Genomic_DNA"/>
</dbReference>
<name>A0ABV3Q4T6_9BACL</name>
<dbReference type="InterPro" id="IPR013752">
    <property type="entry name" value="KPA_reductase"/>
</dbReference>
<dbReference type="SUPFAM" id="SSF51735">
    <property type="entry name" value="NAD(P)-binding Rossmann-fold domains"/>
    <property type="match status" value="1"/>
</dbReference>
<evidence type="ECO:0000313" key="7">
    <source>
        <dbReference type="EMBL" id="MEW9502355.1"/>
    </source>
</evidence>
<keyword evidence="3 4" id="KW-0560">Oxidoreductase</keyword>
<dbReference type="InterPro" id="IPR051402">
    <property type="entry name" value="KPR-Related"/>
</dbReference>
<comment type="function">
    <text evidence="4">Catalyzes the NADPH-dependent reduction of ketopantoate into pantoic acid.</text>
</comment>
<dbReference type="InterPro" id="IPR013328">
    <property type="entry name" value="6PGD_dom2"/>
</dbReference>